<keyword evidence="6" id="KW-0238">DNA-binding</keyword>
<dbReference type="PROSITE" id="PS00028">
    <property type="entry name" value="ZINC_FINGER_C2H2_1"/>
    <property type="match status" value="4"/>
</dbReference>
<keyword evidence="2 10" id="KW-0479">Metal-binding</keyword>
<keyword evidence="5 10" id="KW-0862">Zinc</keyword>
<dbReference type="InterPro" id="IPR012934">
    <property type="entry name" value="Znf_AD"/>
</dbReference>
<reference evidence="14" key="1">
    <citation type="submission" date="2025-08" db="UniProtKB">
        <authorList>
            <consortium name="RefSeq"/>
        </authorList>
    </citation>
    <scope>IDENTIFICATION</scope>
</reference>
<dbReference type="GO" id="GO:0005634">
    <property type="term" value="C:nucleus"/>
    <property type="evidence" value="ECO:0007669"/>
    <property type="project" value="UniProtKB-SubCell"/>
</dbReference>
<evidence type="ECO:0000256" key="9">
    <source>
        <dbReference type="PROSITE-ProRule" id="PRU00042"/>
    </source>
</evidence>
<dbReference type="SMART" id="SM00868">
    <property type="entry name" value="zf-AD"/>
    <property type="match status" value="1"/>
</dbReference>
<evidence type="ECO:0000256" key="7">
    <source>
        <dbReference type="ARBA" id="ARBA00023242"/>
    </source>
</evidence>
<dbReference type="OrthoDB" id="654211at2759"/>
<evidence type="ECO:0000313" key="14">
    <source>
        <dbReference type="RefSeq" id="XP_026724534.1"/>
    </source>
</evidence>
<feature type="binding site" evidence="10">
    <location>
        <position position="65"/>
    </location>
    <ligand>
        <name>Zn(2+)</name>
        <dbReference type="ChEBI" id="CHEBI:29105"/>
    </ligand>
</feature>
<gene>
    <name evidence="14" type="primary">LOC113491653</name>
</gene>
<name>A0A7E5V8C1_TRINI</name>
<dbReference type="Pfam" id="PF07776">
    <property type="entry name" value="zf-AD"/>
    <property type="match status" value="1"/>
</dbReference>
<keyword evidence="4 9" id="KW-0863">Zinc-finger</keyword>
<dbReference type="RefSeq" id="XP_026724534.1">
    <property type="nucleotide sequence ID" value="XM_026868733.1"/>
</dbReference>
<dbReference type="Pfam" id="PF00096">
    <property type="entry name" value="zf-C2H2"/>
    <property type="match status" value="1"/>
</dbReference>
<feature type="domain" description="C2H2-type" evidence="11">
    <location>
        <begin position="288"/>
        <end position="316"/>
    </location>
</feature>
<feature type="binding site" evidence="10">
    <location>
        <position position="62"/>
    </location>
    <ligand>
        <name>Zn(2+)</name>
        <dbReference type="ChEBI" id="CHEBI:29105"/>
    </ligand>
</feature>
<dbReference type="PROSITE" id="PS50157">
    <property type="entry name" value="ZINC_FINGER_C2H2_2"/>
    <property type="match status" value="4"/>
</dbReference>
<evidence type="ECO:0000259" key="12">
    <source>
        <dbReference type="PROSITE" id="PS51915"/>
    </source>
</evidence>
<dbReference type="GeneID" id="113491653"/>
<evidence type="ECO:0000313" key="13">
    <source>
        <dbReference type="Proteomes" id="UP000322000"/>
    </source>
</evidence>
<sequence>MTTINCQSEPQSNETIDFSKCRICFSKTMIKYGIHRTVLARAYKNLIGVDVAEEDSPCHYLCLTCANQLVKFNRFKYQCERARKYLEERSNINSDPPYSNYLHLSISKTYITSSFDAIPTTNDLKIEIQEEFDSNESPSLPSIENLVYTDEIKIEKVKKPNFESKDSLMEFGRQFDVLVTVLSKDEQFHDVLNRKLSGNYLNSPYKCEMCYKGFMSAELLKKHLLSQHDESRGNVVCEFCRFRYKDRRGLNQHLKSHRLKFSCKQCSYVSRTTFNAKEHFKMHGGQLHECRHCGKSYEKLSSHLTHLRIQHPSEFIWCDVCGEAFIGDFGLNAHKKRAHKHLSLPSKCSSCDKHFLDTSALNRHLSTNTCSEQACVHCGEGFSKPYI</sequence>
<dbReference type="PROSITE" id="PS51915">
    <property type="entry name" value="ZAD"/>
    <property type="match status" value="1"/>
</dbReference>
<dbReference type="Proteomes" id="UP000322000">
    <property type="component" value="Chromosome 3"/>
</dbReference>
<proteinExistence type="inferred from homology"/>
<evidence type="ECO:0000256" key="8">
    <source>
        <dbReference type="ARBA" id="ARBA00037948"/>
    </source>
</evidence>
<comment type="subcellular location">
    <subcellularLocation>
        <location evidence="1">Nucleus</location>
    </subcellularLocation>
</comment>
<dbReference type="InterPro" id="IPR036236">
    <property type="entry name" value="Znf_C2H2_sf"/>
</dbReference>
<evidence type="ECO:0000256" key="2">
    <source>
        <dbReference type="ARBA" id="ARBA00022723"/>
    </source>
</evidence>
<feature type="domain" description="C2H2-type" evidence="11">
    <location>
        <begin position="316"/>
        <end position="339"/>
    </location>
</feature>
<keyword evidence="7" id="KW-0539">Nucleus</keyword>
<dbReference type="SUPFAM" id="SSF57667">
    <property type="entry name" value="beta-beta-alpha zinc fingers"/>
    <property type="match status" value="3"/>
</dbReference>
<evidence type="ECO:0000259" key="11">
    <source>
        <dbReference type="PROSITE" id="PS50157"/>
    </source>
</evidence>
<feature type="binding site" evidence="10">
    <location>
        <position position="24"/>
    </location>
    <ligand>
        <name>Zn(2+)</name>
        <dbReference type="ChEBI" id="CHEBI:29105"/>
    </ligand>
</feature>
<feature type="domain" description="C2H2-type" evidence="11">
    <location>
        <begin position="346"/>
        <end position="382"/>
    </location>
</feature>
<dbReference type="SMART" id="SM00355">
    <property type="entry name" value="ZnF_C2H2"/>
    <property type="match status" value="6"/>
</dbReference>
<dbReference type="GO" id="GO:0008270">
    <property type="term" value="F:zinc ion binding"/>
    <property type="evidence" value="ECO:0007669"/>
    <property type="project" value="UniProtKB-UniRule"/>
</dbReference>
<evidence type="ECO:0000256" key="1">
    <source>
        <dbReference type="ARBA" id="ARBA00004123"/>
    </source>
</evidence>
<comment type="similarity">
    <text evidence="8">Belongs to the snail C2H2-type zinc-finger protein family.</text>
</comment>
<dbReference type="InterPro" id="IPR013087">
    <property type="entry name" value="Znf_C2H2_type"/>
</dbReference>
<protein>
    <submittedName>
        <fullName evidence="14">Zinc finger protein 181-like</fullName>
    </submittedName>
</protein>
<keyword evidence="13" id="KW-1185">Reference proteome</keyword>
<dbReference type="PANTHER" id="PTHR24388">
    <property type="entry name" value="ZINC FINGER PROTEIN"/>
    <property type="match status" value="1"/>
</dbReference>
<evidence type="ECO:0000256" key="6">
    <source>
        <dbReference type="ARBA" id="ARBA00023125"/>
    </source>
</evidence>
<dbReference type="GO" id="GO:0000978">
    <property type="term" value="F:RNA polymerase II cis-regulatory region sequence-specific DNA binding"/>
    <property type="evidence" value="ECO:0007669"/>
    <property type="project" value="TreeGrafter"/>
</dbReference>
<dbReference type="KEGG" id="tnl:113491653"/>
<dbReference type="InParanoid" id="A0A7E5V8C1"/>
<organism evidence="13 14">
    <name type="scientific">Trichoplusia ni</name>
    <name type="common">Cabbage looper</name>
    <dbReference type="NCBI Taxonomy" id="7111"/>
    <lineage>
        <taxon>Eukaryota</taxon>
        <taxon>Metazoa</taxon>
        <taxon>Ecdysozoa</taxon>
        <taxon>Arthropoda</taxon>
        <taxon>Hexapoda</taxon>
        <taxon>Insecta</taxon>
        <taxon>Pterygota</taxon>
        <taxon>Neoptera</taxon>
        <taxon>Endopterygota</taxon>
        <taxon>Lepidoptera</taxon>
        <taxon>Glossata</taxon>
        <taxon>Ditrysia</taxon>
        <taxon>Noctuoidea</taxon>
        <taxon>Noctuidae</taxon>
        <taxon>Plusiinae</taxon>
        <taxon>Trichoplusia</taxon>
    </lineage>
</organism>
<evidence type="ECO:0000256" key="4">
    <source>
        <dbReference type="ARBA" id="ARBA00022771"/>
    </source>
</evidence>
<evidence type="ECO:0000256" key="5">
    <source>
        <dbReference type="ARBA" id="ARBA00022833"/>
    </source>
</evidence>
<dbReference type="GO" id="GO:0000981">
    <property type="term" value="F:DNA-binding transcription factor activity, RNA polymerase II-specific"/>
    <property type="evidence" value="ECO:0007669"/>
    <property type="project" value="TreeGrafter"/>
</dbReference>
<accession>A0A7E5V8C1</accession>
<dbReference type="InterPro" id="IPR050527">
    <property type="entry name" value="Snail/Krueppel_Znf"/>
</dbReference>
<feature type="domain" description="C2H2-type" evidence="11">
    <location>
        <begin position="205"/>
        <end position="233"/>
    </location>
</feature>
<evidence type="ECO:0000256" key="3">
    <source>
        <dbReference type="ARBA" id="ARBA00022737"/>
    </source>
</evidence>
<dbReference type="PANTHER" id="PTHR24388:SF54">
    <property type="entry name" value="PROTEIN ESCARGOT"/>
    <property type="match status" value="1"/>
</dbReference>
<evidence type="ECO:0000256" key="10">
    <source>
        <dbReference type="PROSITE-ProRule" id="PRU01263"/>
    </source>
</evidence>
<feature type="domain" description="ZAD" evidence="12">
    <location>
        <begin position="19"/>
        <end position="89"/>
    </location>
</feature>
<feature type="binding site" evidence="10">
    <location>
        <position position="21"/>
    </location>
    <ligand>
        <name>Zn(2+)</name>
        <dbReference type="ChEBI" id="CHEBI:29105"/>
    </ligand>
</feature>
<dbReference type="AlphaFoldDB" id="A0A7E5V8C1"/>
<keyword evidence="3" id="KW-0677">Repeat</keyword>
<dbReference type="Gene3D" id="3.30.160.60">
    <property type="entry name" value="Classic Zinc Finger"/>
    <property type="match status" value="3"/>
</dbReference>
<dbReference type="SUPFAM" id="SSF57716">
    <property type="entry name" value="Glucocorticoid receptor-like (DNA-binding domain)"/>
    <property type="match status" value="1"/>
</dbReference>